<dbReference type="RefSeq" id="WP_126582859.1">
    <property type="nucleotide sequence ID" value="NZ_BIFR01000002.1"/>
</dbReference>
<keyword evidence="3" id="KW-1185">Reference proteome</keyword>
<reference evidence="3" key="1">
    <citation type="submission" date="2018-12" db="EMBL/GenBank/DDBJ databases">
        <title>Tengunoibacter tsumagoiensis gen. nov., sp. nov., Dictyobacter kobayashii sp. nov., D. alpinus sp. nov., and D. joshuensis sp. nov. and description of Dictyobacteraceae fam. nov. within the order Ktedonobacterales isolated from Tengu-no-mugimeshi.</title>
        <authorList>
            <person name="Wang C.M."/>
            <person name="Zheng Y."/>
            <person name="Sakai Y."/>
            <person name="Toyoda A."/>
            <person name="Minakuchi Y."/>
            <person name="Abe K."/>
            <person name="Yokota A."/>
            <person name="Yabe S."/>
        </authorList>
    </citation>
    <scope>NUCLEOTIDE SEQUENCE [LARGE SCALE GENOMIC DNA]</scope>
    <source>
        <strain evidence="3">Uno3</strain>
    </source>
</reference>
<dbReference type="AlphaFoldDB" id="A0A402A890"/>
<proteinExistence type="predicted"/>
<evidence type="ECO:0000313" key="2">
    <source>
        <dbReference type="EMBL" id="GCE15384.1"/>
    </source>
</evidence>
<dbReference type="GO" id="GO:0008757">
    <property type="term" value="F:S-adenosylmethionine-dependent methyltransferase activity"/>
    <property type="evidence" value="ECO:0007669"/>
    <property type="project" value="InterPro"/>
</dbReference>
<feature type="domain" description="Methyltransferase type 11" evidence="1">
    <location>
        <begin position="43"/>
        <end position="135"/>
    </location>
</feature>
<comment type="caution">
    <text evidence="2">The sequence shown here is derived from an EMBL/GenBank/DDBJ whole genome shotgun (WGS) entry which is preliminary data.</text>
</comment>
<dbReference type="Pfam" id="PF08241">
    <property type="entry name" value="Methyltransf_11"/>
    <property type="match status" value="1"/>
</dbReference>
<dbReference type="PANTHER" id="PTHR43861:SF1">
    <property type="entry name" value="TRANS-ACONITATE 2-METHYLTRANSFERASE"/>
    <property type="match status" value="1"/>
</dbReference>
<name>A0A402A890_9CHLR</name>
<dbReference type="SUPFAM" id="SSF53335">
    <property type="entry name" value="S-adenosyl-L-methionine-dependent methyltransferases"/>
    <property type="match status" value="1"/>
</dbReference>
<accession>A0A402A890</accession>
<organism evidence="2 3">
    <name type="scientific">Tengunoibacter tsumagoiensis</name>
    <dbReference type="NCBI Taxonomy" id="2014871"/>
    <lineage>
        <taxon>Bacteria</taxon>
        <taxon>Bacillati</taxon>
        <taxon>Chloroflexota</taxon>
        <taxon>Ktedonobacteria</taxon>
        <taxon>Ktedonobacterales</taxon>
        <taxon>Dictyobacteraceae</taxon>
        <taxon>Tengunoibacter</taxon>
    </lineage>
</organism>
<dbReference type="InterPro" id="IPR013216">
    <property type="entry name" value="Methyltransf_11"/>
</dbReference>
<protein>
    <recommendedName>
        <fullName evidence="1">Methyltransferase type 11 domain-containing protein</fullName>
    </recommendedName>
</protein>
<dbReference type="CDD" id="cd02440">
    <property type="entry name" value="AdoMet_MTases"/>
    <property type="match status" value="1"/>
</dbReference>
<dbReference type="PANTHER" id="PTHR43861">
    <property type="entry name" value="TRANS-ACONITATE 2-METHYLTRANSFERASE-RELATED"/>
    <property type="match status" value="1"/>
</dbReference>
<dbReference type="Gene3D" id="3.40.50.150">
    <property type="entry name" value="Vaccinia Virus protein VP39"/>
    <property type="match status" value="1"/>
</dbReference>
<evidence type="ECO:0000313" key="3">
    <source>
        <dbReference type="Proteomes" id="UP000287352"/>
    </source>
</evidence>
<dbReference type="InterPro" id="IPR029063">
    <property type="entry name" value="SAM-dependent_MTases_sf"/>
</dbReference>
<dbReference type="OrthoDB" id="9811589at2"/>
<sequence>MSYLFQDTERAARRLHVVANVFAFSSRPFLHAAVGAAPEVVIDLGCGPGYTTRLLVEVTQCAQAIGLDSSERFLSQARSNAPAHLSFVRHDVTEIPFPTGQGDLIFCRLLLTHLQDPLAVLDRWGTQLRPGGFLLVEEVEWIRTEHPLLCQYLEIQAALLRQQANELYIGPLLARHQVGEGLRCSLSRVYQLPVSTAQAAAMFSMNLPSWKHHPFVQQYYGRIIDQLERDLQALANHAISEGENVWGMRQLAYART</sequence>
<evidence type="ECO:0000259" key="1">
    <source>
        <dbReference type="Pfam" id="PF08241"/>
    </source>
</evidence>
<dbReference type="Proteomes" id="UP000287352">
    <property type="component" value="Unassembled WGS sequence"/>
</dbReference>
<gene>
    <name evidence="2" type="ORF">KTT_52430</name>
</gene>
<dbReference type="EMBL" id="BIFR01000002">
    <property type="protein sequence ID" value="GCE15384.1"/>
    <property type="molecule type" value="Genomic_DNA"/>
</dbReference>